<gene>
    <name evidence="4" type="ORF">FHR83_005628</name>
</gene>
<dbReference type="GO" id="GO:0015293">
    <property type="term" value="F:symporter activity"/>
    <property type="evidence" value="ECO:0007669"/>
    <property type="project" value="UniProtKB-KW"/>
</dbReference>
<feature type="transmembrane region" description="Helical" evidence="3">
    <location>
        <begin position="168"/>
        <end position="187"/>
    </location>
</feature>
<reference evidence="4 5" key="1">
    <citation type="submission" date="2020-08" db="EMBL/GenBank/DDBJ databases">
        <title>Genomic Encyclopedia of Type Strains, Phase III (KMG-III): the genomes of soil and plant-associated and newly described type strains.</title>
        <authorList>
            <person name="Whitman W."/>
        </authorList>
    </citation>
    <scope>NUCLEOTIDE SEQUENCE [LARGE SCALE GENOMIC DNA]</scope>
    <source>
        <strain evidence="4 5">CECT 3287</strain>
    </source>
</reference>
<feature type="transmembrane region" description="Helical" evidence="3">
    <location>
        <begin position="303"/>
        <end position="324"/>
    </location>
</feature>
<name>A0A7W5FGS9_9ACTN</name>
<dbReference type="Gene3D" id="1.20.1250.20">
    <property type="entry name" value="MFS general substrate transporter like domains"/>
    <property type="match status" value="2"/>
</dbReference>
<dbReference type="PANTHER" id="PTHR11328:SF36">
    <property type="entry name" value="MELIBIOSE PERMEASE"/>
    <property type="match status" value="1"/>
</dbReference>
<keyword evidence="1" id="KW-0813">Transport</keyword>
<dbReference type="GO" id="GO:0008643">
    <property type="term" value="P:carbohydrate transport"/>
    <property type="evidence" value="ECO:0007669"/>
    <property type="project" value="InterPro"/>
</dbReference>
<sequence>MCYFSARCALRDGVREAIVTLSWQSKLAYGWGSLGNNILYGFVATYLALFYTDVLGIAAASASLLFLVVRVVDALFDPVMGMLVDRTASRWGRFRAYLLFAPPALALLTVIAFSVPRLDSATTLALAYVTYLLWGIAFSAMDVPYWSMSAALTLDARERTSLVMVPRTLASVGFIGVNIVTLPLVAVQGWRNVAVLYALIAVALTWITFARVRERDDYVPSPRYAAGEMLRLFLRNLPLQLLLVAMLTTEVAFTVRSIIPAYYLRYNFDAEALVPLFVGVFAVTTITGSLLSPLAARLWGKRGAALAGLAVTTVTSVGSWLTGYQSLAPILGWIALTGIGYGVTNITLLSMLADTVEYGHWRTGRRTEGLVFSSNIFKTKVASALGASLGLALLAAFGYVAGARQSTAALDGLHATMTIVPGVIGALAAIPLIWYRLDERRHAELVRELEVQSAGA</sequence>
<feature type="transmembrane region" description="Helical" evidence="3">
    <location>
        <begin position="381"/>
        <end position="401"/>
    </location>
</feature>
<organism evidence="4 5">
    <name type="scientific">Actinoplanes campanulatus</name>
    <dbReference type="NCBI Taxonomy" id="113559"/>
    <lineage>
        <taxon>Bacteria</taxon>
        <taxon>Bacillati</taxon>
        <taxon>Actinomycetota</taxon>
        <taxon>Actinomycetes</taxon>
        <taxon>Micromonosporales</taxon>
        <taxon>Micromonosporaceae</taxon>
        <taxon>Actinoplanes</taxon>
    </lineage>
</organism>
<dbReference type="InterPro" id="IPR001927">
    <property type="entry name" value="Na/Gal_symport"/>
</dbReference>
<evidence type="ECO:0000256" key="1">
    <source>
        <dbReference type="ARBA" id="ARBA00022448"/>
    </source>
</evidence>
<dbReference type="GO" id="GO:0006814">
    <property type="term" value="P:sodium ion transport"/>
    <property type="evidence" value="ECO:0007669"/>
    <property type="project" value="InterPro"/>
</dbReference>
<keyword evidence="3" id="KW-1133">Transmembrane helix</keyword>
<dbReference type="InterPro" id="IPR036259">
    <property type="entry name" value="MFS_trans_sf"/>
</dbReference>
<dbReference type="RefSeq" id="WP_183223565.1">
    <property type="nucleotide sequence ID" value="NZ_BMPW01000014.1"/>
</dbReference>
<feature type="transmembrane region" description="Helical" evidence="3">
    <location>
        <begin position="330"/>
        <end position="352"/>
    </location>
</feature>
<dbReference type="CDD" id="cd17332">
    <property type="entry name" value="MFS_MelB_like"/>
    <property type="match status" value="1"/>
</dbReference>
<feature type="transmembrane region" description="Helical" evidence="3">
    <location>
        <begin position="28"/>
        <end position="49"/>
    </location>
</feature>
<evidence type="ECO:0000313" key="4">
    <source>
        <dbReference type="EMBL" id="MBB3097943.1"/>
    </source>
</evidence>
<dbReference type="InterPro" id="IPR039672">
    <property type="entry name" value="MFS_2"/>
</dbReference>
<feature type="transmembrane region" description="Helical" evidence="3">
    <location>
        <begin position="233"/>
        <end position="253"/>
    </location>
</feature>
<dbReference type="Proteomes" id="UP000590749">
    <property type="component" value="Unassembled WGS sequence"/>
</dbReference>
<dbReference type="SUPFAM" id="SSF103473">
    <property type="entry name" value="MFS general substrate transporter"/>
    <property type="match status" value="1"/>
</dbReference>
<feature type="transmembrane region" description="Helical" evidence="3">
    <location>
        <begin position="193"/>
        <end position="212"/>
    </location>
</feature>
<keyword evidence="3" id="KW-0812">Transmembrane</keyword>
<evidence type="ECO:0000256" key="2">
    <source>
        <dbReference type="ARBA" id="ARBA00022847"/>
    </source>
</evidence>
<protein>
    <submittedName>
        <fullName evidence="4">GPH family glycoside/pentoside/hexuronide:cation symporter/probable glucitol transport protein GutA</fullName>
    </submittedName>
</protein>
<evidence type="ECO:0000313" key="5">
    <source>
        <dbReference type="Proteomes" id="UP000590749"/>
    </source>
</evidence>
<feature type="transmembrane region" description="Helical" evidence="3">
    <location>
        <begin position="413"/>
        <end position="435"/>
    </location>
</feature>
<feature type="transmembrane region" description="Helical" evidence="3">
    <location>
        <begin position="55"/>
        <end position="76"/>
    </location>
</feature>
<feature type="transmembrane region" description="Helical" evidence="3">
    <location>
        <begin position="125"/>
        <end position="147"/>
    </location>
</feature>
<keyword evidence="3" id="KW-0472">Membrane</keyword>
<proteinExistence type="predicted"/>
<dbReference type="AlphaFoldDB" id="A0A7W5FGS9"/>
<evidence type="ECO:0000256" key="3">
    <source>
        <dbReference type="SAM" id="Phobius"/>
    </source>
</evidence>
<dbReference type="EMBL" id="JACHXF010000013">
    <property type="protein sequence ID" value="MBB3097943.1"/>
    <property type="molecule type" value="Genomic_DNA"/>
</dbReference>
<feature type="transmembrane region" description="Helical" evidence="3">
    <location>
        <begin position="273"/>
        <end position="291"/>
    </location>
</feature>
<dbReference type="NCBIfam" id="TIGR00792">
    <property type="entry name" value="gph"/>
    <property type="match status" value="1"/>
</dbReference>
<dbReference type="Pfam" id="PF13347">
    <property type="entry name" value="MFS_2"/>
    <property type="match status" value="1"/>
</dbReference>
<accession>A0A7W5FGS9</accession>
<keyword evidence="5" id="KW-1185">Reference proteome</keyword>
<dbReference type="GO" id="GO:0005886">
    <property type="term" value="C:plasma membrane"/>
    <property type="evidence" value="ECO:0007669"/>
    <property type="project" value="TreeGrafter"/>
</dbReference>
<dbReference type="PANTHER" id="PTHR11328">
    <property type="entry name" value="MAJOR FACILITATOR SUPERFAMILY DOMAIN-CONTAINING PROTEIN"/>
    <property type="match status" value="1"/>
</dbReference>
<comment type="caution">
    <text evidence="4">The sequence shown here is derived from an EMBL/GenBank/DDBJ whole genome shotgun (WGS) entry which is preliminary data.</text>
</comment>
<feature type="transmembrane region" description="Helical" evidence="3">
    <location>
        <begin position="96"/>
        <end position="113"/>
    </location>
</feature>
<keyword evidence="2" id="KW-0769">Symport</keyword>